<accession>A0A1S3DAJ3</accession>
<proteinExistence type="predicted"/>
<dbReference type="RefSeq" id="XP_026683325.1">
    <property type="nucleotide sequence ID" value="XM_026827524.1"/>
</dbReference>
<dbReference type="GeneID" id="103514595"/>
<keyword evidence="1" id="KW-1185">Reference proteome</keyword>
<name>A0A1S3DAJ3_DIACI</name>
<sequence length="202" mass="22428">MCDAKAIIERLKEIVIDAEREQRPKKFTDLNYDSCSVSSSNSSIIADHRPTPKNHKLLYNTPVHSLLTNQIDPNQEVGPIPGCQNYTVRCKQTLDGSAAKPTILCATDQQRHGSALYPPMYFNEANTTSGEYKKMSKAKGDLSLDLDQLDCACKNGFCPASRYEQFISGKGGLPQGHPDNNRPEKFYHKFGMGVDNPAAKNF</sequence>
<dbReference type="Proteomes" id="UP000079169">
    <property type="component" value="Unplaced"/>
</dbReference>
<dbReference type="PaxDb" id="121845-A0A1S3DAJ3"/>
<evidence type="ECO:0000313" key="2">
    <source>
        <dbReference type="RefSeq" id="XP_008477715.1"/>
    </source>
</evidence>
<dbReference type="AlphaFoldDB" id="A0A1S3DAJ3"/>
<dbReference type="KEGG" id="dci:103514595"/>
<gene>
    <name evidence="2 3" type="primary">LOC103514595</name>
</gene>
<dbReference type="RefSeq" id="XP_008477715.1">
    <property type="nucleotide sequence ID" value="XM_008479493.2"/>
</dbReference>
<evidence type="ECO:0000313" key="3">
    <source>
        <dbReference type="RefSeq" id="XP_026683325.1"/>
    </source>
</evidence>
<reference evidence="2 3" key="1">
    <citation type="submission" date="2025-04" db="UniProtKB">
        <authorList>
            <consortium name="RefSeq"/>
        </authorList>
    </citation>
    <scope>IDENTIFICATION</scope>
</reference>
<organism evidence="1 2">
    <name type="scientific">Diaphorina citri</name>
    <name type="common">Asian citrus psyllid</name>
    <dbReference type="NCBI Taxonomy" id="121845"/>
    <lineage>
        <taxon>Eukaryota</taxon>
        <taxon>Metazoa</taxon>
        <taxon>Ecdysozoa</taxon>
        <taxon>Arthropoda</taxon>
        <taxon>Hexapoda</taxon>
        <taxon>Insecta</taxon>
        <taxon>Pterygota</taxon>
        <taxon>Neoptera</taxon>
        <taxon>Paraneoptera</taxon>
        <taxon>Hemiptera</taxon>
        <taxon>Sternorrhyncha</taxon>
        <taxon>Psylloidea</taxon>
        <taxon>Psyllidae</taxon>
        <taxon>Diaphorininae</taxon>
        <taxon>Diaphorina</taxon>
    </lineage>
</organism>
<evidence type="ECO:0000313" key="1">
    <source>
        <dbReference type="Proteomes" id="UP000079169"/>
    </source>
</evidence>
<protein>
    <submittedName>
        <fullName evidence="3">Uncharacterized protein LOC103514595 isoform X1</fullName>
    </submittedName>
    <submittedName>
        <fullName evidence="2">Uncharacterized protein LOC103514595 isoform X2</fullName>
    </submittedName>
</protein>